<protein>
    <submittedName>
        <fullName evidence="1">Uncharacterized protein</fullName>
    </submittedName>
</protein>
<organism evidence="1">
    <name type="scientific">Oryza nivara</name>
    <name type="common">Indian wild rice</name>
    <name type="synonym">Oryza sativa f. spontanea</name>
    <dbReference type="NCBI Taxonomy" id="4536"/>
    <lineage>
        <taxon>Eukaryota</taxon>
        <taxon>Viridiplantae</taxon>
        <taxon>Streptophyta</taxon>
        <taxon>Embryophyta</taxon>
        <taxon>Tracheophyta</taxon>
        <taxon>Spermatophyta</taxon>
        <taxon>Magnoliopsida</taxon>
        <taxon>Liliopsida</taxon>
        <taxon>Poales</taxon>
        <taxon>Poaceae</taxon>
        <taxon>BOP clade</taxon>
        <taxon>Oryzoideae</taxon>
        <taxon>Oryzeae</taxon>
        <taxon>Oryzinae</taxon>
        <taxon>Oryza</taxon>
    </lineage>
</organism>
<accession>A0A0E0HLM9</accession>
<dbReference type="AlphaFoldDB" id="A0A0E0HLM9"/>
<sequence length="110" mass="12444">MAPIRHPDRLLAAWANDLQRPGETRRNTERGAMSLTRWHDAAQIRLGDGSRERKRPVAHAQMQLPALIFPNSHHHNRCTAEDIEKDGVAAHYTNFLNMAYVTAQPGNTII</sequence>
<proteinExistence type="predicted"/>
<dbReference type="EnsemblPlants" id="ONIVA06G05650.1">
    <property type="protein sequence ID" value="ONIVA06G05650.1"/>
    <property type="gene ID" value="ONIVA06G05650"/>
</dbReference>
<keyword evidence="2" id="KW-1185">Reference proteome</keyword>
<name>A0A0E0HLM9_ORYNI</name>
<evidence type="ECO:0000313" key="1">
    <source>
        <dbReference type="EnsemblPlants" id="ONIVA06G05650.1"/>
    </source>
</evidence>
<dbReference type="Gramene" id="ONIVA06G05650.1">
    <property type="protein sequence ID" value="ONIVA06G05650.1"/>
    <property type="gene ID" value="ONIVA06G05650"/>
</dbReference>
<reference evidence="1" key="1">
    <citation type="submission" date="2015-04" db="UniProtKB">
        <authorList>
            <consortium name="EnsemblPlants"/>
        </authorList>
    </citation>
    <scope>IDENTIFICATION</scope>
    <source>
        <strain evidence="1">SL10</strain>
    </source>
</reference>
<dbReference type="Proteomes" id="UP000006591">
    <property type="component" value="Chromosome 6"/>
</dbReference>
<dbReference type="HOGENOM" id="CLU_2175081_0_0_1"/>
<evidence type="ECO:0000313" key="2">
    <source>
        <dbReference type="Proteomes" id="UP000006591"/>
    </source>
</evidence>
<reference evidence="1" key="2">
    <citation type="submission" date="2018-04" db="EMBL/GenBank/DDBJ databases">
        <title>OnivRS2 (Oryza nivara Reference Sequence Version 2).</title>
        <authorList>
            <person name="Zhang J."/>
            <person name="Kudrna D."/>
            <person name="Lee S."/>
            <person name="Talag J."/>
            <person name="Rajasekar S."/>
            <person name="Welchert J."/>
            <person name="Hsing Y.-I."/>
            <person name="Wing R.A."/>
        </authorList>
    </citation>
    <scope>NUCLEOTIDE SEQUENCE [LARGE SCALE GENOMIC DNA]</scope>
    <source>
        <strain evidence="1">SL10</strain>
    </source>
</reference>